<evidence type="ECO:0000259" key="1">
    <source>
        <dbReference type="PROSITE" id="PS50181"/>
    </source>
</evidence>
<dbReference type="InParanoid" id="E3NVC5"/>
<dbReference type="AlphaFoldDB" id="E3NVC5"/>
<dbReference type="HOGENOM" id="CLU_030831_2_0_1"/>
<evidence type="ECO:0000313" key="3">
    <source>
        <dbReference type="Proteomes" id="UP000008281"/>
    </source>
</evidence>
<feature type="domain" description="F-box" evidence="1">
    <location>
        <begin position="135"/>
        <end position="175"/>
    </location>
</feature>
<proteinExistence type="predicted"/>
<dbReference type="InterPro" id="IPR040161">
    <property type="entry name" value="FB224"/>
</dbReference>
<dbReference type="FunCoup" id="E3NVC5">
    <property type="interactions" value="2010"/>
</dbReference>
<dbReference type="PANTHER" id="PTHR23015">
    <property type="entry name" value="UNCHARACTERIZED C.ELEGANS PROTEIN"/>
    <property type="match status" value="1"/>
</dbReference>
<evidence type="ECO:0000313" key="2">
    <source>
        <dbReference type="EMBL" id="EFO97977.1"/>
    </source>
</evidence>
<sequence length="475" mass="55982">MAEIPPNIPIDLRTLIFYNIYQQKTIEKSYENYEKLCSATGKQPFSFEKFENLFHLCSKESLSRQAFMNKKNSRSYLIFRDLDIRLCVLSDVINEKSTEKSIKDLRKAFGKETIEKDDHDYWSERFQNSSPPFNLLTFSDLPIEIVMRFVERFDIAEIRQLRNVSHGLQKILDEEVKPPCKKIQINIRDRGFFVEYRDDFYLEMKIEAVEKKERERKEEIKVEDVAILFKEVSPELKNPKLRLNFLFIDLVYDYSTVSGHWAWNSHPEFNEARQKRIDDFKGFLVSMNHKIHSTFLTMTASNVEDVTTVLRCLKSGILRKITLTIEQKSKSTLNIDEMAATDQWKQAKHVTINKLISSSIEHFYHFDTFDIRVQEISIEEIVKLVDALSKSPDFTACTIYKRNCLDTEALKRTLNLENRDSLQTYPIPNSNLFINFVSGIKITQGEEDPCSLTFCEIKLNRNWRKKRECSLKYPK</sequence>
<dbReference type="InterPro" id="IPR002900">
    <property type="entry name" value="DUF38/FTH_CAE_spp"/>
</dbReference>
<reference evidence="2" key="1">
    <citation type="submission" date="2007-07" db="EMBL/GenBank/DDBJ databases">
        <title>PCAP assembly of the Caenorhabditis remanei genome.</title>
        <authorList>
            <consortium name="The Caenorhabditis remanei Sequencing Consortium"/>
            <person name="Wilson R.K."/>
        </authorList>
    </citation>
    <scope>NUCLEOTIDE SEQUENCE [LARGE SCALE GENOMIC DNA]</scope>
    <source>
        <strain evidence="2">PB4641</strain>
    </source>
</reference>
<organism evidence="3">
    <name type="scientific">Caenorhabditis remanei</name>
    <name type="common">Caenorhabditis vulgaris</name>
    <dbReference type="NCBI Taxonomy" id="31234"/>
    <lineage>
        <taxon>Eukaryota</taxon>
        <taxon>Metazoa</taxon>
        <taxon>Ecdysozoa</taxon>
        <taxon>Nematoda</taxon>
        <taxon>Chromadorea</taxon>
        <taxon>Rhabditida</taxon>
        <taxon>Rhabditina</taxon>
        <taxon>Rhabditomorpha</taxon>
        <taxon>Rhabditoidea</taxon>
        <taxon>Rhabditidae</taxon>
        <taxon>Peloderinae</taxon>
        <taxon>Caenorhabditis</taxon>
    </lineage>
</organism>
<dbReference type="PROSITE" id="PS50181">
    <property type="entry name" value="FBOX"/>
    <property type="match status" value="1"/>
</dbReference>
<gene>
    <name evidence="2" type="ORF">CRE_03595</name>
</gene>
<dbReference type="OMA" id="CKVFECE"/>
<name>E3NVC5_CAERE</name>
<protein>
    <recommendedName>
        <fullName evidence="1">F-box domain-containing protein</fullName>
    </recommendedName>
</protein>
<dbReference type="Pfam" id="PF01827">
    <property type="entry name" value="FTH"/>
    <property type="match status" value="1"/>
</dbReference>
<dbReference type="Proteomes" id="UP000008281">
    <property type="component" value="Unassembled WGS sequence"/>
</dbReference>
<dbReference type="InterPro" id="IPR001810">
    <property type="entry name" value="F-box_dom"/>
</dbReference>
<keyword evidence="3" id="KW-1185">Reference proteome</keyword>
<dbReference type="EMBL" id="DS270904">
    <property type="protein sequence ID" value="EFO97977.1"/>
    <property type="molecule type" value="Genomic_DNA"/>
</dbReference>
<dbReference type="PANTHER" id="PTHR23015:SF4">
    <property type="entry name" value="DUF38 DOMAIN-CONTAINING PROTEIN-RELATED"/>
    <property type="match status" value="1"/>
</dbReference>
<dbReference type="GO" id="GO:0045087">
    <property type="term" value="P:innate immune response"/>
    <property type="evidence" value="ECO:0007669"/>
    <property type="project" value="TreeGrafter"/>
</dbReference>
<dbReference type="OrthoDB" id="5910752at2759"/>
<accession>E3NVC5</accession>